<evidence type="ECO:0000313" key="1">
    <source>
        <dbReference type="EMBL" id="CAD9480832.1"/>
    </source>
</evidence>
<protein>
    <submittedName>
        <fullName evidence="1">Uncharacterized protein</fullName>
    </submittedName>
</protein>
<gene>
    <name evidence="1" type="ORF">DSPE1174_LOCUS29847</name>
</gene>
<sequence length="116" mass="12848">MTAVIMEPKTMMKEYVSKNGDLPKIALAAKSNTIVATVAALIKSNYYAKMNLHNAADVKGFIDAARIVQTNGHKNITFMKMLLIIHQLWVPSRMKSFAEGVGKSQKQRKRGQGKKG</sequence>
<reference evidence="1" key="1">
    <citation type="submission" date="2021-01" db="EMBL/GenBank/DDBJ databases">
        <authorList>
            <person name="Corre E."/>
            <person name="Pelletier E."/>
            <person name="Niang G."/>
            <person name="Scheremetjew M."/>
            <person name="Finn R."/>
            <person name="Kale V."/>
            <person name="Holt S."/>
            <person name="Cochrane G."/>
            <person name="Meng A."/>
            <person name="Brown T."/>
            <person name="Cohen L."/>
        </authorList>
    </citation>
    <scope>NUCLEOTIDE SEQUENCE</scope>
    <source>
        <strain evidence="1">CCMP1381</strain>
    </source>
</reference>
<organism evidence="1">
    <name type="scientific">Octactis speculum</name>
    <dbReference type="NCBI Taxonomy" id="3111310"/>
    <lineage>
        <taxon>Eukaryota</taxon>
        <taxon>Sar</taxon>
        <taxon>Stramenopiles</taxon>
        <taxon>Ochrophyta</taxon>
        <taxon>Dictyochophyceae</taxon>
        <taxon>Dictyochales</taxon>
        <taxon>Dictyochaceae</taxon>
        <taxon>Octactis</taxon>
    </lineage>
</organism>
<proteinExistence type="predicted"/>
<dbReference type="AlphaFoldDB" id="A0A7S2H584"/>
<name>A0A7S2H584_9STRA</name>
<accession>A0A7S2H584</accession>
<dbReference type="EMBL" id="HBGS01057215">
    <property type="protein sequence ID" value="CAD9480832.1"/>
    <property type="molecule type" value="Transcribed_RNA"/>
</dbReference>